<accession>A0A369QIS4</accession>
<dbReference type="AlphaFoldDB" id="A0A369QIS4"/>
<comment type="caution">
    <text evidence="2">The sequence shown here is derived from an EMBL/GenBank/DDBJ whole genome shotgun (WGS) entry which is preliminary data.</text>
</comment>
<sequence>MNYIPFSWFSLIPLVFASITGNVHEPKILKKTSSGITSPVSTPSTVKKPEQDSIKNTTDSLDIESKTSTKTRSSNSKKLNSAVVGPDTLPGSILPGKRIIAFYGSPLSKRMGILGELPPDEMLAKLDIEVSKWEKADPKTPVQPALHLIAVTAQNEPGVSGKYRLHLANSVIDSVLLIAQARQALVFLDIQLGTSTLQEELPLLEGYLKMPNVHVGIDAEFALKPGKVPGRNIGSFDAKDINYATEYLAQVAEENQLPPKLLIVHRFTQPMITNFKKIKLNPYCQIVMHMDGWGSPTIKRSSYQKYIKGEPVQYAGIKIFYKNDIKRKGWRLLRPKEILALTPKPYYIQYQ</sequence>
<feature type="compositionally biased region" description="Low complexity" evidence="1">
    <location>
        <begin position="66"/>
        <end position="81"/>
    </location>
</feature>
<gene>
    <name evidence="2" type="ORF">AHMF7616_02100</name>
</gene>
<evidence type="ECO:0000313" key="3">
    <source>
        <dbReference type="Proteomes" id="UP000253919"/>
    </source>
</evidence>
<evidence type="ECO:0000256" key="1">
    <source>
        <dbReference type="SAM" id="MobiDB-lite"/>
    </source>
</evidence>
<evidence type="ECO:0008006" key="4">
    <source>
        <dbReference type="Google" id="ProtNLM"/>
    </source>
</evidence>
<feature type="region of interest" description="Disordered" evidence="1">
    <location>
        <begin position="33"/>
        <end position="82"/>
    </location>
</feature>
<dbReference type="EMBL" id="QASA01000001">
    <property type="protein sequence ID" value="RDC63495.1"/>
    <property type="molecule type" value="Genomic_DNA"/>
</dbReference>
<protein>
    <recommendedName>
        <fullName evidence="4">Lipoprotein</fullName>
    </recommendedName>
</protein>
<organism evidence="2 3">
    <name type="scientific">Adhaeribacter pallidiroseus</name>
    <dbReference type="NCBI Taxonomy" id="2072847"/>
    <lineage>
        <taxon>Bacteria</taxon>
        <taxon>Pseudomonadati</taxon>
        <taxon>Bacteroidota</taxon>
        <taxon>Cytophagia</taxon>
        <taxon>Cytophagales</taxon>
        <taxon>Hymenobacteraceae</taxon>
        <taxon>Adhaeribacter</taxon>
    </lineage>
</organism>
<proteinExistence type="predicted"/>
<evidence type="ECO:0000313" key="2">
    <source>
        <dbReference type="EMBL" id="RDC63495.1"/>
    </source>
</evidence>
<name>A0A369QIS4_9BACT</name>
<feature type="compositionally biased region" description="Polar residues" evidence="1">
    <location>
        <begin position="33"/>
        <end position="45"/>
    </location>
</feature>
<reference evidence="2 3" key="1">
    <citation type="submission" date="2018-04" db="EMBL/GenBank/DDBJ databases">
        <title>Adhaeribacter sp. HMF7616 genome sequencing and assembly.</title>
        <authorList>
            <person name="Kang H."/>
            <person name="Kang J."/>
            <person name="Cha I."/>
            <person name="Kim H."/>
            <person name="Joh K."/>
        </authorList>
    </citation>
    <scope>NUCLEOTIDE SEQUENCE [LARGE SCALE GENOMIC DNA]</scope>
    <source>
        <strain evidence="2 3">HMF7616</strain>
    </source>
</reference>
<dbReference type="OrthoDB" id="9812120at2"/>
<dbReference type="Proteomes" id="UP000253919">
    <property type="component" value="Unassembled WGS sequence"/>
</dbReference>
<keyword evidence="3" id="KW-1185">Reference proteome</keyword>